<protein>
    <recommendedName>
        <fullName evidence="2">DUF7344 domain-containing protein</fullName>
    </recommendedName>
</protein>
<dbReference type="HOGENOM" id="CLU_1340715_0_0_2"/>
<keyword evidence="4" id="KW-1185">Reference proteome</keyword>
<organism evidence="3 4">
    <name type="scientific">Haloterrigena turkmenica (strain ATCC 51198 / DSM 5511 / JCM 9101 / NCIMB 13204 / VKM B-1734 / 4k)</name>
    <name type="common">Halococcus turkmenicus</name>
    <dbReference type="NCBI Taxonomy" id="543526"/>
    <lineage>
        <taxon>Archaea</taxon>
        <taxon>Methanobacteriati</taxon>
        <taxon>Methanobacteriota</taxon>
        <taxon>Stenosarchaea group</taxon>
        <taxon>Halobacteria</taxon>
        <taxon>Halobacteriales</taxon>
        <taxon>Natrialbaceae</taxon>
        <taxon>Haloterrigena</taxon>
    </lineage>
</organism>
<accession>D2RQU5</accession>
<evidence type="ECO:0000313" key="3">
    <source>
        <dbReference type="EMBL" id="ADB60426.1"/>
    </source>
</evidence>
<dbReference type="OrthoDB" id="247722at2157"/>
<gene>
    <name evidence="3" type="ordered locus">Htur_1540</name>
</gene>
<reference evidence="3 4" key="1">
    <citation type="journal article" date="2010" name="Stand. Genomic Sci.">
        <title>Complete genome sequence of Haloterrigena turkmenica type strain (4k).</title>
        <authorList>
            <person name="Saunders E."/>
            <person name="Tindall B.J."/>
            <person name="Fahnrich R."/>
            <person name="Lapidus A."/>
            <person name="Copeland A."/>
            <person name="Del Rio T.G."/>
            <person name="Lucas S."/>
            <person name="Chen F."/>
            <person name="Tice H."/>
            <person name="Cheng J.F."/>
            <person name="Han C."/>
            <person name="Detter J.C."/>
            <person name="Bruce D."/>
            <person name="Goodwin L."/>
            <person name="Chain P."/>
            <person name="Pitluck S."/>
            <person name="Pati A."/>
            <person name="Ivanova N."/>
            <person name="Mavromatis K."/>
            <person name="Chen A."/>
            <person name="Palaniappan K."/>
            <person name="Land M."/>
            <person name="Hauser L."/>
            <person name="Chang Y.J."/>
            <person name="Jeffries C.D."/>
            <person name="Brettin T."/>
            <person name="Rohde M."/>
            <person name="Goker M."/>
            <person name="Bristow J."/>
            <person name="Eisen J.A."/>
            <person name="Markowitz V."/>
            <person name="Hugenholtz P."/>
            <person name="Klenk H.P."/>
            <person name="Kyrpides N.C."/>
        </authorList>
    </citation>
    <scope>NUCLEOTIDE SEQUENCE [LARGE SCALE GENOMIC DNA]</scope>
    <source>
        <strain evidence="4">ATCC 51198 / DSM 5511 / JCM 9101 / NCIMB 13204 / VKM B-1734 / 4k</strain>
    </source>
</reference>
<dbReference type="AlphaFoldDB" id="D2RQU5"/>
<evidence type="ECO:0000256" key="1">
    <source>
        <dbReference type="SAM" id="MobiDB-lite"/>
    </source>
</evidence>
<evidence type="ECO:0000313" key="4">
    <source>
        <dbReference type="Proteomes" id="UP000001903"/>
    </source>
</evidence>
<dbReference type="Proteomes" id="UP000001903">
    <property type="component" value="Chromosome"/>
</dbReference>
<dbReference type="RefSeq" id="WP_012942726.1">
    <property type="nucleotide sequence ID" value="NC_013743.1"/>
</dbReference>
<feature type="compositionally biased region" description="Basic and acidic residues" evidence="1">
    <location>
        <begin position="21"/>
        <end position="32"/>
    </location>
</feature>
<sequence length="204" mass="23063">MTDDRRSPEEDPEPPATGPDGEGRDSEREDAGTRPLVSDGGLELGKLMDVLSHERRRYVVYYLQGSATDVVALDELVSTVGDWQTPPETEPTDDYLTDVERTLRHQHLPKLEAHGIVDFDPRTGTIRFWNDLPKRAWLEQARLEEVDAEAAGETGLDAETVADALRPILEVAHDHDVDLERSFCCYTDRSYPDWDVTITRMKNS</sequence>
<dbReference type="GeneID" id="8742131"/>
<proteinExistence type="predicted"/>
<dbReference type="EMBL" id="CP001860">
    <property type="protein sequence ID" value="ADB60426.1"/>
    <property type="molecule type" value="Genomic_DNA"/>
</dbReference>
<feature type="domain" description="DUF7344" evidence="2">
    <location>
        <begin position="49"/>
        <end position="127"/>
    </location>
</feature>
<evidence type="ECO:0000259" key="2">
    <source>
        <dbReference type="Pfam" id="PF24035"/>
    </source>
</evidence>
<dbReference type="InterPro" id="IPR055768">
    <property type="entry name" value="DUF7344"/>
</dbReference>
<dbReference type="eggNOG" id="arCOG03828">
    <property type="taxonomic scope" value="Archaea"/>
</dbReference>
<name>D2RQU5_HALTV</name>
<feature type="region of interest" description="Disordered" evidence="1">
    <location>
        <begin position="1"/>
        <end position="40"/>
    </location>
</feature>
<dbReference type="KEGG" id="htu:Htur_1540"/>
<dbReference type="Pfam" id="PF24035">
    <property type="entry name" value="DUF7344"/>
    <property type="match status" value="1"/>
</dbReference>